<dbReference type="Proteomes" id="UP000006727">
    <property type="component" value="Chromosome 21"/>
</dbReference>
<organism evidence="2">
    <name type="scientific">Physcomitrium patens</name>
    <name type="common">Spreading-leaved earth moss</name>
    <name type="synonym">Physcomitrella patens</name>
    <dbReference type="NCBI Taxonomy" id="3218"/>
    <lineage>
        <taxon>Eukaryota</taxon>
        <taxon>Viridiplantae</taxon>
        <taxon>Streptophyta</taxon>
        <taxon>Embryophyta</taxon>
        <taxon>Bryophyta</taxon>
        <taxon>Bryophytina</taxon>
        <taxon>Bryopsida</taxon>
        <taxon>Funariidae</taxon>
        <taxon>Funariales</taxon>
        <taxon>Funariaceae</taxon>
        <taxon>Physcomitrium</taxon>
    </lineage>
</organism>
<dbReference type="Gramene" id="Pp3c21_860V3.2">
    <property type="protein sequence ID" value="PAC:32916304.CDS.1"/>
    <property type="gene ID" value="Pp3c21_860"/>
</dbReference>
<gene>
    <name evidence="3" type="primary">LOC112274081</name>
    <name evidence="2" type="ORF">PHYPA_025572</name>
</gene>
<reference evidence="3" key="3">
    <citation type="submission" date="2020-12" db="UniProtKB">
        <authorList>
            <consortium name="EnsemblPlants"/>
        </authorList>
    </citation>
    <scope>IDENTIFICATION</scope>
</reference>
<proteinExistence type="predicted"/>
<evidence type="ECO:0000313" key="2">
    <source>
        <dbReference type="EMBL" id="PNR31451.1"/>
    </source>
</evidence>
<dbReference type="Gramene" id="Pp3c21_860V3.1">
    <property type="protein sequence ID" value="PAC:32916303.CDS.1"/>
    <property type="gene ID" value="Pp3c21_860"/>
</dbReference>
<dbReference type="EMBL" id="ABEU02000021">
    <property type="protein sequence ID" value="PNR31451.1"/>
    <property type="molecule type" value="Genomic_DNA"/>
</dbReference>
<protein>
    <submittedName>
        <fullName evidence="2 3">Uncharacterized protein</fullName>
    </submittedName>
</protein>
<feature type="region of interest" description="Disordered" evidence="1">
    <location>
        <begin position="63"/>
        <end position="107"/>
    </location>
</feature>
<dbReference type="EnsemblPlants" id="Pp3c21_860V3.1">
    <property type="protein sequence ID" value="PAC:32916303.CDS.1"/>
    <property type="gene ID" value="Pp3c21_860"/>
</dbReference>
<dbReference type="OrthoDB" id="1939659at2759"/>
<evidence type="ECO:0000313" key="4">
    <source>
        <dbReference type="Proteomes" id="UP000006727"/>
    </source>
</evidence>
<dbReference type="RefSeq" id="XP_024359010.1">
    <property type="nucleotide sequence ID" value="XM_024503242.2"/>
</dbReference>
<dbReference type="EnsemblPlants" id="Pp3c21_860V3.2">
    <property type="protein sequence ID" value="PAC:32916304.CDS.1"/>
    <property type="gene ID" value="Pp3c21_860"/>
</dbReference>
<dbReference type="AlphaFoldDB" id="A0A2K1IQ92"/>
<reference evidence="2 4" key="1">
    <citation type="journal article" date="2008" name="Science">
        <title>The Physcomitrella genome reveals evolutionary insights into the conquest of land by plants.</title>
        <authorList>
            <person name="Rensing S."/>
            <person name="Lang D."/>
            <person name="Zimmer A."/>
            <person name="Terry A."/>
            <person name="Salamov A."/>
            <person name="Shapiro H."/>
            <person name="Nishiyama T."/>
            <person name="Perroud P.-F."/>
            <person name="Lindquist E."/>
            <person name="Kamisugi Y."/>
            <person name="Tanahashi T."/>
            <person name="Sakakibara K."/>
            <person name="Fujita T."/>
            <person name="Oishi K."/>
            <person name="Shin-I T."/>
            <person name="Kuroki Y."/>
            <person name="Toyoda A."/>
            <person name="Suzuki Y."/>
            <person name="Hashimoto A."/>
            <person name="Yamaguchi K."/>
            <person name="Sugano A."/>
            <person name="Kohara Y."/>
            <person name="Fujiyama A."/>
            <person name="Anterola A."/>
            <person name="Aoki S."/>
            <person name="Ashton N."/>
            <person name="Barbazuk W.B."/>
            <person name="Barker E."/>
            <person name="Bennetzen J."/>
            <person name="Bezanilla M."/>
            <person name="Blankenship R."/>
            <person name="Cho S.H."/>
            <person name="Dutcher S."/>
            <person name="Estelle M."/>
            <person name="Fawcett J.A."/>
            <person name="Gundlach H."/>
            <person name="Hanada K."/>
            <person name="Heyl A."/>
            <person name="Hicks K.A."/>
            <person name="Hugh J."/>
            <person name="Lohr M."/>
            <person name="Mayer K."/>
            <person name="Melkozernov A."/>
            <person name="Murata T."/>
            <person name="Nelson D."/>
            <person name="Pils B."/>
            <person name="Prigge M."/>
            <person name="Reiss B."/>
            <person name="Renner T."/>
            <person name="Rombauts S."/>
            <person name="Rushton P."/>
            <person name="Sanderfoot A."/>
            <person name="Schween G."/>
            <person name="Shiu S.-H."/>
            <person name="Stueber K."/>
            <person name="Theodoulou F.L."/>
            <person name="Tu H."/>
            <person name="Van de Peer Y."/>
            <person name="Verrier P.J."/>
            <person name="Waters E."/>
            <person name="Wood A."/>
            <person name="Yang L."/>
            <person name="Cove D."/>
            <person name="Cuming A."/>
            <person name="Hasebe M."/>
            <person name="Lucas S."/>
            <person name="Mishler D.B."/>
            <person name="Reski R."/>
            <person name="Grigoriev I."/>
            <person name="Quatrano R.S."/>
            <person name="Boore J.L."/>
        </authorList>
    </citation>
    <scope>NUCLEOTIDE SEQUENCE [LARGE SCALE GENOMIC DNA]</scope>
    <source>
        <strain evidence="3 4">cv. Gransden 2004</strain>
    </source>
</reference>
<evidence type="ECO:0000256" key="1">
    <source>
        <dbReference type="SAM" id="MobiDB-lite"/>
    </source>
</evidence>
<dbReference type="KEGG" id="ppp:112274081"/>
<keyword evidence="4" id="KW-1185">Reference proteome</keyword>
<name>A0A2K1IQ92_PHYPA</name>
<dbReference type="PaxDb" id="3218-PP1S191_131V6.1"/>
<dbReference type="GeneID" id="112274081"/>
<accession>A0A2K1IQ92</accession>
<evidence type="ECO:0000313" key="3">
    <source>
        <dbReference type="EnsemblPlants" id="PAC:32916303.CDS.1"/>
    </source>
</evidence>
<reference evidence="2 4" key="2">
    <citation type="journal article" date="2018" name="Plant J.">
        <title>The Physcomitrella patens chromosome-scale assembly reveals moss genome structure and evolution.</title>
        <authorList>
            <person name="Lang D."/>
            <person name="Ullrich K.K."/>
            <person name="Murat F."/>
            <person name="Fuchs J."/>
            <person name="Jenkins J."/>
            <person name="Haas F.B."/>
            <person name="Piednoel M."/>
            <person name="Gundlach H."/>
            <person name="Van Bel M."/>
            <person name="Meyberg R."/>
            <person name="Vives C."/>
            <person name="Morata J."/>
            <person name="Symeonidi A."/>
            <person name="Hiss M."/>
            <person name="Muchero W."/>
            <person name="Kamisugi Y."/>
            <person name="Saleh O."/>
            <person name="Blanc G."/>
            <person name="Decker E.L."/>
            <person name="van Gessel N."/>
            <person name="Grimwood J."/>
            <person name="Hayes R.D."/>
            <person name="Graham S.W."/>
            <person name="Gunter L.E."/>
            <person name="McDaniel S.F."/>
            <person name="Hoernstein S.N.W."/>
            <person name="Larsson A."/>
            <person name="Li F.W."/>
            <person name="Perroud P.F."/>
            <person name="Phillips J."/>
            <person name="Ranjan P."/>
            <person name="Rokshar D.S."/>
            <person name="Rothfels C.J."/>
            <person name="Schneider L."/>
            <person name="Shu S."/>
            <person name="Stevenson D.W."/>
            <person name="Thummler F."/>
            <person name="Tillich M."/>
            <person name="Villarreal Aguilar J.C."/>
            <person name="Widiez T."/>
            <person name="Wong G.K."/>
            <person name="Wymore A."/>
            <person name="Zhang Y."/>
            <person name="Zimmer A.D."/>
            <person name="Quatrano R.S."/>
            <person name="Mayer K.F.X."/>
            <person name="Goodstein D."/>
            <person name="Casacuberta J.M."/>
            <person name="Vandepoele K."/>
            <person name="Reski R."/>
            <person name="Cuming A.C."/>
            <person name="Tuskan G.A."/>
            <person name="Maumus F."/>
            <person name="Salse J."/>
            <person name="Schmutz J."/>
            <person name="Rensing S.A."/>
        </authorList>
    </citation>
    <scope>NUCLEOTIDE SEQUENCE [LARGE SCALE GENOMIC DNA]</scope>
    <source>
        <strain evidence="3 4">cv. Gransden 2004</strain>
    </source>
</reference>
<sequence>MGTFGSPHYSLSFFIDFHPQLPASNDGIRPEAISLVDAWKGLGLTYFLLKGLKKTSKTFKLMNGSDEGNSKKYNPGANTGDRISSRCLTLKNPGSARPPPRKCNADYGLGKISRNKGKVTNHTKACKSDAVGVHREQLSTLADAVEEFSESGLREATTRSAAELKFLTGKSIRGIGLGVEGVMTTITGLSQQVQYKNEMKEIITVVKTADRVLQGVKAANGVLQTFSSPLDNLLALGAGGNGVILGMNTVKIVLKGVKISKGLTTVTKLCNNKQTGAIGVGAEMVIKADQNILGQRFKVIMKGLKASEGAANVVSISKEVGKTLGMLDKAELLSWNLIMKGFKFTKSAIRALEPVGCFHWGMMSALGKGILEMKAAVEGVGVVVKAVVLSQELYMVILKGVGFTKGAMTAFNECKRRSLLGKRFSKQPPEVSNSGSEEGYSQRSEVSFKSLRCGQLAMSSVNWSSIEPQRKYFMSNDLELLGHFCCAKDVSLYMTPESLQDADGTHFLLPTILTLASCFDLEP</sequence>